<dbReference type="AlphaFoldDB" id="A0A1M6TI88"/>
<dbReference type="PANTHER" id="PTHR43584:SF9">
    <property type="entry name" value="TRANSFERASE HEXAPEPTIDE REPEAT CONTAINING PROTEIN"/>
    <property type="match status" value="1"/>
</dbReference>
<accession>A0A1M6TI88</accession>
<dbReference type="InterPro" id="IPR011004">
    <property type="entry name" value="Trimer_LpxA-like_sf"/>
</dbReference>
<dbReference type="NCBIfam" id="TIGR03991">
    <property type="entry name" value="alt_bact_glmU"/>
    <property type="match status" value="1"/>
</dbReference>
<dbReference type="InterPro" id="IPR023917">
    <property type="entry name" value="Bifunctiontional_GlmU_bac-type"/>
</dbReference>
<evidence type="ECO:0000256" key="1">
    <source>
        <dbReference type="ARBA" id="ARBA00022679"/>
    </source>
</evidence>
<gene>
    <name evidence="3" type="ORF">SAMN04488028_10655</name>
</gene>
<proteinExistence type="predicted"/>
<dbReference type="PANTHER" id="PTHR43584">
    <property type="entry name" value="NUCLEOTIDYL TRANSFERASE"/>
    <property type="match status" value="1"/>
</dbReference>
<dbReference type="STRING" id="156994.SAMN04488028_10655"/>
<dbReference type="GO" id="GO:0016746">
    <property type="term" value="F:acyltransferase activity"/>
    <property type="evidence" value="ECO:0007669"/>
    <property type="project" value="UniProtKB-KW"/>
</dbReference>
<keyword evidence="1 3" id="KW-0808">Transferase</keyword>
<dbReference type="Proteomes" id="UP000184474">
    <property type="component" value="Unassembled WGS sequence"/>
</dbReference>
<dbReference type="InterPro" id="IPR050065">
    <property type="entry name" value="GlmU-like"/>
</dbReference>
<evidence type="ECO:0000313" key="4">
    <source>
        <dbReference type="Proteomes" id="UP000184474"/>
    </source>
</evidence>
<dbReference type="Gene3D" id="2.160.10.10">
    <property type="entry name" value="Hexapeptide repeat proteins"/>
    <property type="match status" value="1"/>
</dbReference>
<name>A0A1M6TI88_REIAG</name>
<dbReference type="Pfam" id="PF13562">
    <property type="entry name" value="NTP_transf_4"/>
    <property type="match status" value="1"/>
</dbReference>
<protein>
    <submittedName>
        <fullName evidence="3">UDP-N-acetylglucosamine diphosphorylase/glucosamine-1-phosphate N-acetyltransferase</fullName>
    </submittedName>
</protein>
<reference evidence="4" key="1">
    <citation type="submission" date="2016-11" db="EMBL/GenBank/DDBJ databases">
        <authorList>
            <person name="Varghese N."/>
            <person name="Submissions S."/>
        </authorList>
    </citation>
    <scope>NUCLEOTIDE SEQUENCE [LARGE SCALE GENOMIC DNA]</scope>
    <source>
        <strain evidence="4">DSM 26134</strain>
    </source>
</reference>
<dbReference type="EMBL" id="FRAA01000006">
    <property type="protein sequence ID" value="SHK56691.1"/>
    <property type="molecule type" value="Genomic_DNA"/>
</dbReference>
<organism evidence="3 4">
    <name type="scientific">Reichenbachiella agariperforans</name>
    <dbReference type="NCBI Taxonomy" id="156994"/>
    <lineage>
        <taxon>Bacteria</taxon>
        <taxon>Pseudomonadati</taxon>
        <taxon>Bacteroidota</taxon>
        <taxon>Cytophagia</taxon>
        <taxon>Cytophagales</taxon>
        <taxon>Reichenbachiellaceae</taxon>
        <taxon>Reichenbachiella</taxon>
    </lineage>
</organism>
<evidence type="ECO:0000313" key="3">
    <source>
        <dbReference type="EMBL" id="SHK56691.1"/>
    </source>
</evidence>
<evidence type="ECO:0000256" key="2">
    <source>
        <dbReference type="ARBA" id="ARBA00023315"/>
    </source>
</evidence>
<keyword evidence="2" id="KW-0012">Acyltransferase</keyword>
<dbReference type="GO" id="GO:0016779">
    <property type="term" value="F:nucleotidyltransferase activity"/>
    <property type="evidence" value="ECO:0007669"/>
    <property type="project" value="UniProtKB-ARBA"/>
</dbReference>
<keyword evidence="4" id="KW-1185">Reference proteome</keyword>
<sequence>MHSKYRGLQDLVLGDFFIFTPMNIALVDLDIHRSKLLPLTFTRPIADLRIGILTIREKWEKRLNQEVSFLTDDSLSTLFPSKRDHFDLAINSAVCPNATLIDRITNLEENQALYQDDLWIATKGSFATRDEAALLLALPKTAYEGELIYIDRTWSLFLNNAHEIQQDFDLLTEGKISAPIADPHTIVYGEENIFLEEGVKIKAAILNAENGPIYLAKGAEIQEGATIRGPFSLGEGARINMNAKIREGSTVGPGCKIGGELSNSIIYGNSNKAHDGFLGNSVLGEWCNLGADTNNSNLKNNYTHVEMWDELTGNYIDTELQFCGLVMGDHSKAAINTMFNTGTTVGVCANIFGAGFPRKRIPSFSWGGDRAMITYDFDKAMETASIVMERKGKKFNTKDKDMLLHIYNTNSKAS</sequence>
<dbReference type="SUPFAM" id="SSF51161">
    <property type="entry name" value="Trimeric LpxA-like enzymes"/>
    <property type="match status" value="1"/>
</dbReference>